<comment type="catalytic activity">
    <reaction evidence="5">
        <text>a ribonucleotidyl-ribonucleotide-RNA + H2O = a 3'-end ribonucleotide-RNA + a 5'-end 5'-phospho-ribonucleoside-RNA + H(+)</text>
        <dbReference type="Rhea" id="RHEA:68096"/>
        <dbReference type="Rhea" id="RHEA-COMP:15179"/>
        <dbReference type="Rhea" id="RHEA-COMP:17355"/>
        <dbReference type="Rhea" id="RHEA-COMP:17428"/>
        <dbReference type="ChEBI" id="CHEBI:15377"/>
        <dbReference type="ChEBI" id="CHEBI:15378"/>
        <dbReference type="ChEBI" id="CHEBI:74896"/>
        <dbReference type="ChEBI" id="CHEBI:138282"/>
        <dbReference type="ChEBI" id="CHEBI:173118"/>
    </reaction>
    <physiologicalReaction direction="left-to-right" evidence="5">
        <dbReference type="Rhea" id="RHEA:68097"/>
    </physiologicalReaction>
</comment>
<dbReference type="CDD" id="cd07711">
    <property type="entry name" value="MBLAC1-like_MBL-fold"/>
    <property type="match status" value="1"/>
</dbReference>
<gene>
    <name evidence="8" type="ORF">ILUMI_04358</name>
</gene>
<dbReference type="SUPFAM" id="SSF56281">
    <property type="entry name" value="Metallo-hydrolase/oxidoreductase"/>
    <property type="match status" value="1"/>
</dbReference>
<evidence type="ECO:0000256" key="5">
    <source>
        <dbReference type="ARBA" id="ARBA00044690"/>
    </source>
</evidence>
<dbReference type="Proteomes" id="UP000801492">
    <property type="component" value="Unassembled WGS sequence"/>
</dbReference>
<dbReference type="Pfam" id="PF00753">
    <property type="entry name" value="Lactamase_B"/>
    <property type="match status" value="1"/>
</dbReference>
<evidence type="ECO:0000256" key="2">
    <source>
        <dbReference type="ARBA" id="ARBA00011738"/>
    </source>
</evidence>
<proteinExistence type="predicted"/>
<keyword evidence="9" id="KW-1185">Reference proteome</keyword>
<dbReference type="AlphaFoldDB" id="A0A8K0DD05"/>
<feature type="domain" description="Metallo-beta-lactamase" evidence="7">
    <location>
        <begin position="32"/>
        <end position="196"/>
    </location>
</feature>
<dbReference type="InterPro" id="IPR039344">
    <property type="entry name" value="MBLAC1"/>
</dbReference>
<dbReference type="GO" id="GO:0005829">
    <property type="term" value="C:cytosol"/>
    <property type="evidence" value="ECO:0007669"/>
    <property type="project" value="UniProtKB-SubCell"/>
</dbReference>
<dbReference type="PANTHER" id="PTHR23200:SF48">
    <property type="entry name" value="METALLO-BETA-LACTAMASE DOMAIN-CONTAINING PROTEIN 1"/>
    <property type="match status" value="1"/>
</dbReference>
<name>A0A8K0DD05_IGNLU</name>
<organism evidence="8 9">
    <name type="scientific">Ignelater luminosus</name>
    <name type="common">Cucubano</name>
    <name type="synonym">Pyrophorus luminosus</name>
    <dbReference type="NCBI Taxonomy" id="2038154"/>
    <lineage>
        <taxon>Eukaryota</taxon>
        <taxon>Metazoa</taxon>
        <taxon>Ecdysozoa</taxon>
        <taxon>Arthropoda</taxon>
        <taxon>Hexapoda</taxon>
        <taxon>Insecta</taxon>
        <taxon>Pterygota</taxon>
        <taxon>Neoptera</taxon>
        <taxon>Endopterygota</taxon>
        <taxon>Coleoptera</taxon>
        <taxon>Polyphaga</taxon>
        <taxon>Elateriformia</taxon>
        <taxon>Elateroidea</taxon>
        <taxon>Elateridae</taxon>
        <taxon>Agrypninae</taxon>
        <taxon>Pyrophorini</taxon>
        <taxon>Ignelater</taxon>
    </lineage>
</organism>
<dbReference type="Gene3D" id="3.60.15.10">
    <property type="entry name" value="Ribonuclease Z/Hydroxyacylglutathione hydrolase-like"/>
    <property type="match status" value="1"/>
</dbReference>
<protein>
    <recommendedName>
        <fullName evidence="3">Metallo-beta-lactamase domain-containing protein 1</fullName>
    </recommendedName>
    <alternativeName>
        <fullName evidence="4">Endoribonuclease MBLAC1</fullName>
    </alternativeName>
</protein>
<evidence type="ECO:0000256" key="3">
    <source>
        <dbReference type="ARBA" id="ARBA00014856"/>
    </source>
</evidence>
<evidence type="ECO:0000259" key="7">
    <source>
        <dbReference type="SMART" id="SM00849"/>
    </source>
</evidence>
<dbReference type="OrthoDB" id="10250730at2759"/>
<comment type="caution">
    <text evidence="8">The sequence shown here is derived from an EMBL/GenBank/DDBJ whole genome shotgun (WGS) entry which is preliminary data.</text>
</comment>
<dbReference type="PANTHER" id="PTHR23200">
    <property type="entry name" value="METALLO-BETA-LACTAMASE DOMAIN-CONTAINING PROTEIN 1"/>
    <property type="match status" value="1"/>
</dbReference>
<comment type="subunit">
    <text evidence="2">Homodimer.</text>
</comment>
<sequence length="221" mass="25168">MAESNAECNEGYEVIVLFDGYSKKTQEGLTANCTCTLILGPKKIIVDTMTAWDGEKLVEALKQRNIECDDINFVVCTHGHSDHIGCNYLFKKAMHIVGHCISYRDVYFDHDFEKEEYVIDGNVKVIATPGHTLEDVSVIVRTEEKGTIVITGDLFENGDDLEDDRIWRELTCCSEELQLKNRNLILQLANYIVPGHGPMFRNKKLKKCLKLNDSHHVNFIE</sequence>
<evidence type="ECO:0000256" key="4">
    <source>
        <dbReference type="ARBA" id="ARBA00032988"/>
    </source>
</evidence>
<dbReference type="GO" id="GO:0031123">
    <property type="term" value="P:RNA 3'-end processing"/>
    <property type="evidence" value="ECO:0007669"/>
    <property type="project" value="UniProtKB-ARBA"/>
</dbReference>
<evidence type="ECO:0000313" key="8">
    <source>
        <dbReference type="EMBL" id="KAF2901826.1"/>
    </source>
</evidence>
<dbReference type="EMBL" id="VTPC01001484">
    <property type="protein sequence ID" value="KAF2901826.1"/>
    <property type="molecule type" value="Genomic_DNA"/>
</dbReference>
<reference evidence="8" key="1">
    <citation type="submission" date="2019-08" db="EMBL/GenBank/DDBJ databases">
        <title>The genome of the North American firefly Photinus pyralis.</title>
        <authorList>
            <consortium name="Photinus pyralis genome working group"/>
            <person name="Fallon T.R."/>
            <person name="Sander Lower S.E."/>
            <person name="Weng J.-K."/>
        </authorList>
    </citation>
    <scope>NUCLEOTIDE SEQUENCE</scope>
    <source>
        <strain evidence="8">TRF0915ILg1</strain>
        <tissue evidence="8">Whole body</tissue>
    </source>
</reference>
<dbReference type="InterPro" id="IPR001279">
    <property type="entry name" value="Metallo-B-lactamas"/>
</dbReference>
<evidence type="ECO:0000313" key="9">
    <source>
        <dbReference type="Proteomes" id="UP000801492"/>
    </source>
</evidence>
<evidence type="ECO:0000256" key="6">
    <source>
        <dbReference type="ARBA" id="ARBA00045869"/>
    </source>
</evidence>
<comment type="subcellular location">
    <subcellularLocation>
        <location evidence="1">Cytoplasm</location>
        <location evidence="1">Cytosol</location>
    </subcellularLocation>
</comment>
<dbReference type="InterPro" id="IPR036866">
    <property type="entry name" value="RibonucZ/Hydroxyglut_hydro"/>
</dbReference>
<comment type="function">
    <text evidence="6">Endoribonuclease that catalyzes the hydrolysis of histone-coding pre-mRNA 3'-end. Involved in histone pre-mRNA processing during the S-phase of the cell cycle, which is required for entering/progressing through S-phase. Cleaves histone pre-mRNA at a major and a minor cleavage site after the 5'-ACCCA-3' and the 5'-ACCCACA-3' sequence, respectively, and located downstream of the stem-loop. May require the presence of the HDE element located at the histone pre-RNA 3'-end to avoid non-specific cleavage.</text>
</comment>
<accession>A0A8K0DD05</accession>
<evidence type="ECO:0000256" key="1">
    <source>
        <dbReference type="ARBA" id="ARBA00004514"/>
    </source>
</evidence>
<dbReference type="SMART" id="SM00849">
    <property type="entry name" value="Lactamase_B"/>
    <property type="match status" value="1"/>
</dbReference>